<dbReference type="HOGENOM" id="CLU_066204_0_0_5"/>
<dbReference type="OrthoDB" id="189843at2"/>
<organism evidence="1 2">
    <name type="scientific">Methylorubrum populi (strain ATCC BAA-705 / NCIMB 13946 / BJ001)</name>
    <name type="common">Methylobacterium populi</name>
    <dbReference type="NCBI Taxonomy" id="441620"/>
    <lineage>
        <taxon>Bacteria</taxon>
        <taxon>Pseudomonadati</taxon>
        <taxon>Pseudomonadota</taxon>
        <taxon>Alphaproteobacteria</taxon>
        <taxon>Hyphomicrobiales</taxon>
        <taxon>Methylobacteriaceae</taxon>
        <taxon>Methylorubrum</taxon>
    </lineage>
</organism>
<dbReference type="InterPro" id="IPR016032">
    <property type="entry name" value="Sig_transdc_resp-reg_C-effctor"/>
</dbReference>
<protein>
    <submittedName>
        <fullName evidence="1">Response regulator receiver protein</fullName>
    </submittedName>
</protein>
<reference evidence="1" key="1">
    <citation type="submission" date="2008-04" db="EMBL/GenBank/DDBJ databases">
        <title>Complete sequence of chromosome of Methylobacterium populi BJ001.</title>
        <authorList>
            <consortium name="US DOE Joint Genome Institute"/>
            <person name="Copeland A."/>
            <person name="Lucas S."/>
            <person name="Lapidus A."/>
            <person name="Glavina del Rio T."/>
            <person name="Dalin E."/>
            <person name="Tice H."/>
            <person name="Bruce D."/>
            <person name="Goodwin L."/>
            <person name="Pitluck S."/>
            <person name="Chertkov O."/>
            <person name="Brettin T."/>
            <person name="Detter J.C."/>
            <person name="Han C."/>
            <person name="Kuske C.R."/>
            <person name="Schmutz J."/>
            <person name="Larimer F."/>
            <person name="Land M."/>
            <person name="Hauser L."/>
            <person name="Kyrpides N."/>
            <person name="Mikhailova N."/>
            <person name="Marx C."/>
            <person name="Richardson P."/>
        </authorList>
    </citation>
    <scope>NUCLEOTIDE SEQUENCE [LARGE SCALE GENOMIC DNA]</scope>
    <source>
        <strain evidence="1">BJ001</strain>
    </source>
</reference>
<accession>B1ZDI2</accession>
<dbReference type="GO" id="GO:0006355">
    <property type="term" value="P:regulation of DNA-templated transcription"/>
    <property type="evidence" value="ECO:0007669"/>
    <property type="project" value="InterPro"/>
</dbReference>
<gene>
    <name evidence="1" type="ordered locus">Mpop_1358</name>
</gene>
<dbReference type="eggNOG" id="COG2771">
    <property type="taxonomic scope" value="Bacteria"/>
</dbReference>
<evidence type="ECO:0000313" key="2">
    <source>
        <dbReference type="Proteomes" id="UP000007136"/>
    </source>
</evidence>
<evidence type="ECO:0000313" key="1">
    <source>
        <dbReference type="EMBL" id="ACB79525.1"/>
    </source>
</evidence>
<proteinExistence type="predicted"/>
<dbReference type="EMBL" id="CP001029">
    <property type="protein sequence ID" value="ACB79525.1"/>
    <property type="molecule type" value="Genomic_DNA"/>
</dbReference>
<dbReference type="Gene3D" id="1.10.10.10">
    <property type="entry name" value="Winged helix-like DNA-binding domain superfamily/Winged helix DNA-binding domain"/>
    <property type="match status" value="1"/>
</dbReference>
<dbReference type="KEGG" id="mpo:Mpop_1358"/>
<dbReference type="RefSeq" id="WP_012453273.1">
    <property type="nucleotide sequence ID" value="NC_010725.1"/>
</dbReference>
<name>B1ZDI2_METPB</name>
<dbReference type="InterPro" id="IPR036388">
    <property type="entry name" value="WH-like_DNA-bd_sf"/>
</dbReference>
<dbReference type="SUPFAM" id="SSF46894">
    <property type="entry name" value="C-terminal effector domain of the bipartite response regulators"/>
    <property type="match status" value="1"/>
</dbReference>
<dbReference type="Proteomes" id="UP000007136">
    <property type="component" value="Chromosome"/>
</dbReference>
<dbReference type="STRING" id="441620.Mpop_1358"/>
<sequence length="314" mass="34887">MSPDLATFAKVHALHDSTTNAGEKASAAARMTVLARKAGMTIEEAMSRLDAAEPTPRTGAQAAADAFNEFFNSPEMRAQRAGREQERAKRRAAILAAYGSEDAVFADTEREAALRAACAPLLVWDKRPEWEGSYSLGGWADHGGPDTMPAAVREAVMNGWPMPETAAAAWLEYTAAEAIEDARYAFDESYTPHRWVEARHYVLEDMLDTHPAHSLSDLRARMSWFEYLSRKEVQWTHKNDLLRFATLRADIERMGVRLREQDAAGVQSGHSHRLTRKERHAAICQLLSEGLSDREVARRLGISPTTVGAVRRQG</sequence>
<dbReference type="GO" id="GO:0003677">
    <property type="term" value="F:DNA binding"/>
    <property type="evidence" value="ECO:0007669"/>
    <property type="project" value="InterPro"/>
</dbReference>
<dbReference type="AlphaFoldDB" id="B1ZDI2"/>